<proteinExistence type="predicted"/>
<gene>
    <name evidence="3" type="ORF">M378DRAFT_66262</name>
</gene>
<evidence type="ECO:0000313" key="3">
    <source>
        <dbReference type="EMBL" id="KIL70710.1"/>
    </source>
</evidence>
<name>A0A0C2T494_AMAMK</name>
<evidence type="ECO:0000313" key="4">
    <source>
        <dbReference type="Proteomes" id="UP000054549"/>
    </source>
</evidence>
<dbReference type="InterPro" id="IPR046520">
    <property type="entry name" value="DUF6697"/>
</dbReference>
<keyword evidence="4" id="KW-1185">Reference proteome</keyword>
<dbReference type="AlphaFoldDB" id="A0A0C2T494"/>
<feature type="compositionally biased region" description="Basic residues" evidence="1">
    <location>
        <begin position="239"/>
        <end position="250"/>
    </location>
</feature>
<reference evidence="3 4" key="1">
    <citation type="submission" date="2014-04" db="EMBL/GenBank/DDBJ databases">
        <title>Evolutionary Origins and Diversification of the Mycorrhizal Mutualists.</title>
        <authorList>
            <consortium name="DOE Joint Genome Institute"/>
            <consortium name="Mycorrhizal Genomics Consortium"/>
            <person name="Kohler A."/>
            <person name="Kuo A."/>
            <person name="Nagy L.G."/>
            <person name="Floudas D."/>
            <person name="Copeland A."/>
            <person name="Barry K.W."/>
            <person name="Cichocki N."/>
            <person name="Veneault-Fourrey C."/>
            <person name="LaButti K."/>
            <person name="Lindquist E.A."/>
            <person name="Lipzen A."/>
            <person name="Lundell T."/>
            <person name="Morin E."/>
            <person name="Murat C."/>
            <person name="Riley R."/>
            <person name="Ohm R."/>
            <person name="Sun H."/>
            <person name="Tunlid A."/>
            <person name="Henrissat B."/>
            <person name="Grigoriev I.V."/>
            <person name="Hibbett D.S."/>
            <person name="Martin F."/>
        </authorList>
    </citation>
    <scope>NUCLEOTIDE SEQUENCE [LARGE SCALE GENOMIC DNA]</scope>
    <source>
        <strain evidence="3 4">Koide BX008</strain>
    </source>
</reference>
<feature type="region of interest" description="Disordered" evidence="1">
    <location>
        <begin position="220"/>
        <end position="250"/>
    </location>
</feature>
<evidence type="ECO:0000259" key="2">
    <source>
        <dbReference type="Pfam" id="PF20411"/>
    </source>
</evidence>
<organism evidence="3 4">
    <name type="scientific">Amanita muscaria (strain Koide BX008)</name>
    <dbReference type="NCBI Taxonomy" id="946122"/>
    <lineage>
        <taxon>Eukaryota</taxon>
        <taxon>Fungi</taxon>
        <taxon>Dikarya</taxon>
        <taxon>Basidiomycota</taxon>
        <taxon>Agaricomycotina</taxon>
        <taxon>Agaricomycetes</taxon>
        <taxon>Agaricomycetidae</taxon>
        <taxon>Agaricales</taxon>
        <taxon>Pluteineae</taxon>
        <taxon>Amanitaceae</taxon>
        <taxon>Amanita</taxon>
    </lineage>
</organism>
<protein>
    <recommendedName>
        <fullName evidence="2">DUF6697 domain-containing protein</fullName>
    </recommendedName>
</protein>
<dbReference type="OrthoDB" id="2757553at2759"/>
<dbReference type="InParanoid" id="A0A0C2T494"/>
<dbReference type="Pfam" id="PF20411">
    <property type="entry name" value="DUF6697"/>
    <property type="match status" value="1"/>
</dbReference>
<dbReference type="Proteomes" id="UP000054549">
    <property type="component" value="Unassembled WGS sequence"/>
</dbReference>
<feature type="domain" description="DUF6697" evidence="2">
    <location>
        <begin position="28"/>
        <end position="214"/>
    </location>
</feature>
<dbReference type="STRING" id="946122.A0A0C2T494"/>
<evidence type="ECO:0000256" key="1">
    <source>
        <dbReference type="SAM" id="MobiDB-lite"/>
    </source>
</evidence>
<dbReference type="EMBL" id="KN818223">
    <property type="protein sequence ID" value="KIL70710.1"/>
    <property type="molecule type" value="Genomic_DNA"/>
</dbReference>
<dbReference type="HOGENOM" id="CLU_1111139_0_0_1"/>
<accession>A0A0C2T494</accession>
<sequence>MPAQRRQAFAGIPQICPNVGDVGETGLFEREFLKNTIGGTVQALIVRSVYGTHDEPPVDSKLRSVSNSQTALAKAREITTYLCPGLDHNPWCPSIPGEHGYMFVGLGREKDTFLEPQNFNVFVGLLKNKSTERRKYRYIGVYCAVRVAPLTVDEWATLSDFVKGTYVSRTKEKTHDSRTLLQIRAAYDSGELTVPCVKLECVAYDEVLFTSLVAANSKPIEKQSPAKRRRVSNADSAHGSHRKRVTLVNS</sequence>